<dbReference type="RefSeq" id="WP_025746956.1">
    <property type="nucleotide sequence ID" value="NZ_FOXR01000002.1"/>
</dbReference>
<proteinExistence type="inferred from homology"/>
<evidence type="ECO:0000256" key="3">
    <source>
        <dbReference type="ARBA" id="ARBA00022801"/>
    </source>
</evidence>
<dbReference type="AlphaFoldDB" id="A0A1I5SCS0"/>
<dbReference type="Proteomes" id="UP000198577">
    <property type="component" value="Unassembled WGS sequence"/>
</dbReference>
<gene>
    <name evidence="6" type="ORF">SAMN05444406_10284</name>
</gene>
<dbReference type="InterPro" id="IPR029052">
    <property type="entry name" value="Metallo-depent_PP-like"/>
</dbReference>
<dbReference type="InterPro" id="IPR000979">
    <property type="entry name" value="Phosphodiesterase_MJ0936/Vps29"/>
</dbReference>
<comment type="similarity">
    <text evidence="1 4">Belongs to the metallophosphoesterase superfamily. YfcE family.</text>
</comment>
<dbReference type="Gene3D" id="3.60.21.10">
    <property type="match status" value="1"/>
</dbReference>
<evidence type="ECO:0000256" key="2">
    <source>
        <dbReference type="ARBA" id="ARBA00022723"/>
    </source>
</evidence>
<protein>
    <recommendedName>
        <fullName evidence="4">Phosphoesterase</fullName>
        <ecNumber evidence="4">3.1.4.-</ecNumber>
    </recommendedName>
</protein>
<reference evidence="6 7" key="1">
    <citation type="submission" date="2016-10" db="EMBL/GenBank/DDBJ databases">
        <authorList>
            <person name="de Groot N.N."/>
        </authorList>
    </citation>
    <scope>NUCLEOTIDE SEQUENCE [LARGE SCALE GENOMIC DNA]</scope>
    <source>
        <strain evidence="6 7">DSM 20678</strain>
    </source>
</reference>
<dbReference type="CDD" id="cd00841">
    <property type="entry name" value="MPP_YfcE"/>
    <property type="match status" value="1"/>
</dbReference>
<keyword evidence="3" id="KW-0378">Hydrolase</keyword>
<organism evidence="6 7">
    <name type="scientific">Caldicoprobacter faecalis</name>
    <dbReference type="NCBI Taxonomy" id="937334"/>
    <lineage>
        <taxon>Bacteria</taxon>
        <taxon>Bacillati</taxon>
        <taxon>Bacillota</taxon>
        <taxon>Clostridia</taxon>
        <taxon>Caldicoprobacterales</taxon>
        <taxon>Caldicoprobacteraceae</taxon>
        <taxon>Caldicoprobacter</taxon>
    </lineage>
</organism>
<evidence type="ECO:0000256" key="4">
    <source>
        <dbReference type="RuleBase" id="RU362039"/>
    </source>
</evidence>
<accession>A0A1I5SCS0</accession>
<dbReference type="InterPro" id="IPR020935">
    <property type="entry name" value="PdiEstase_YfcE_CS"/>
</dbReference>
<comment type="cofactor">
    <cofactor evidence="4">
        <name>a divalent metal cation</name>
        <dbReference type="ChEBI" id="CHEBI:60240"/>
    </cofactor>
</comment>
<dbReference type="GO" id="GO:0016787">
    <property type="term" value="F:hydrolase activity"/>
    <property type="evidence" value="ECO:0007669"/>
    <property type="project" value="UniProtKB-UniRule"/>
</dbReference>
<dbReference type="SUPFAM" id="SSF56300">
    <property type="entry name" value="Metallo-dependent phosphatases"/>
    <property type="match status" value="1"/>
</dbReference>
<dbReference type="NCBIfam" id="TIGR00040">
    <property type="entry name" value="yfcE"/>
    <property type="match status" value="1"/>
</dbReference>
<feature type="domain" description="Calcineurin-like phosphoesterase" evidence="5">
    <location>
        <begin position="1"/>
        <end position="147"/>
    </location>
</feature>
<dbReference type="GO" id="GO:0046872">
    <property type="term" value="F:metal ion binding"/>
    <property type="evidence" value="ECO:0007669"/>
    <property type="project" value="UniProtKB-KW"/>
</dbReference>
<dbReference type="EC" id="3.1.4.-" evidence="4"/>
<dbReference type="InterPro" id="IPR041802">
    <property type="entry name" value="MPP_YfcE"/>
</dbReference>
<dbReference type="Pfam" id="PF12850">
    <property type="entry name" value="Metallophos_2"/>
    <property type="match status" value="1"/>
</dbReference>
<dbReference type="EMBL" id="FOXR01000002">
    <property type="protein sequence ID" value="SFP68520.1"/>
    <property type="molecule type" value="Genomic_DNA"/>
</dbReference>
<evidence type="ECO:0000256" key="1">
    <source>
        <dbReference type="ARBA" id="ARBA00008950"/>
    </source>
</evidence>
<dbReference type="OrthoDB" id="9800565at2"/>
<keyword evidence="2 4" id="KW-0479">Metal-binding</keyword>
<sequence length="159" mass="17890">MRIGVISDSHGKRFAIDRALKNIGEVDMLIHLGDLCSDAAYLEKSLEVPVVYVRGNCDFSGQAPYSREIELKGKRIFLTHGHLYRVKWGTSYLVDFARKNGFDVVLFGHTHVPEVFWEGDIVFMNPGSVSLPRESTGPTAGVIEMSDDKIVPYIIKVRY</sequence>
<evidence type="ECO:0000259" key="5">
    <source>
        <dbReference type="Pfam" id="PF12850"/>
    </source>
</evidence>
<dbReference type="InterPro" id="IPR024654">
    <property type="entry name" value="Calcineurin-like_PHP_lpxH"/>
</dbReference>
<dbReference type="PROSITE" id="PS01269">
    <property type="entry name" value="UPF0025"/>
    <property type="match status" value="1"/>
</dbReference>
<evidence type="ECO:0000313" key="7">
    <source>
        <dbReference type="Proteomes" id="UP000198577"/>
    </source>
</evidence>
<name>A0A1I5SCS0_9FIRM</name>
<dbReference type="STRING" id="937334.SAMN05444406_10284"/>
<keyword evidence="7" id="KW-1185">Reference proteome</keyword>
<dbReference type="PANTHER" id="PTHR11124">
    <property type="entry name" value="VACUOLAR SORTING PROTEIN VPS29"/>
    <property type="match status" value="1"/>
</dbReference>
<evidence type="ECO:0000313" key="6">
    <source>
        <dbReference type="EMBL" id="SFP68520.1"/>
    </source>
</evidence>